<reference evidence="1" key="1">
    <citation type="submission" date="2020-08" db="EMBL/GenBank/DDBJ databases">
        <title>Multicomponent nature underlies the extraordinary mechanical properties of spider dragline silk.</title>
        <authorList>
            <person name="Kono N."/>
            <person name="Nakamura H."/>
            <person name="Mori M."/>
            <person name="Yoshida Y."/>
            <person name="Ohtoshi R."/>
            <person name="Malay A.D."/>
            <person name="Moran D.A.P."/>
            <person name="Tomita M."/>
            <person name="Numata K."/>
            <person name="Arakawa K."/>
        </authorList>
    </citation>
    <scope>NUCLEOTIDE SEQUENCE</scope>
</reference>
<proteinExistence type="predicted"/>
<protein>
    <submittedName>
        <fullName evidence="1">Uncharacterized protein</fullName>
    </submittedName>
</protein>
<evidence type="ECO:0000313" key="1">
    <source>
        <dbReference type="EMBL" id="GFY36917.1"/>
    </source>
</evidence>
<name>A0A8X7BNL8_TRICX</name>
<dbReference type="Proteomes" id="UP000887159">
    <property type="component" value="Unassembled WGS sequence"/>
</dbReference>
<dbReference type="AlphaFoldDB" id="A0A8X7BNL8"/>
<comment type="caution">
    <text evidence="1">The sequence shown here is derived from an EMBL/GenBank/DDBJ whole genome shotgun (WGS) entry which is preliminary data.</text>
</comment>
<gene>
    <name evidence="1" type="ORF">TNCV_2568791</name>
</gene>
<keyword evidence="2" id="KW-1185">Reference proteome</keyword>
<organism evidence="1 2">
    <name type="scientific">Trichonephila clavipes</name>
    <name type="common">Golden silk orbweaver</name>
    <name type="synonym">Nephila clavipes</name>
    <dbReference type="NCBI Taxonomy" id="2585209"/>
    <lineage>
        <taxon>Eukaryota</taxon>
        <taxon>Metazoa</taxon>
        <taxon>Ecdysozoa</taxon>
        <taxon>Arthropoda</taxon>
        <taxon>Chelicerata</taxon>
        <taxon>Arachnida</taxon>
        <taxon>Araneae</taxon>
        <taxon>Araneomorphae</taxon>
        <taxon>Entelegynae</taxon>
        <taxon>Araneoidea</taxon>
        <taxon>Nephilidae</taxon>
        <taxon>Trichonephila</taxon>
    </lineage>
</organism>
<evidence type="ECO:0000313" key="2">
    <source>
        <dbReference type="Proteomes" id="UP000887159"/>
    </source>
</evidence>
<sequence>MATSLLPSKNRLIFSAPLISGPNSPLSRMRHDDYSHNFHQVSEASHRWQVLINKWYERDTVLKRESPLIRLEGGGGVVFLEKEAKKKFPTAIEKARKRKSLDFFF</sequence>
<dbReference type="EMBL" id="BMAU01021438">
    <property type="protein sequence ID" value="GFY36917.1"/>
    <property type="molecule type" value="Genomic_DNA"/>
</dbReference>
<accession>A0A8X7BNL8</accession>